<dbReference type="Proteomes" id="UP001219518">
    <property type="component" value="Unassembled WGS sequence"/>
</dbReference>
<evidence type="ECO:0000259" key="7">
    <source>
        <dbReference type="PROSITE" id="PS50089"/>
    </source>
</evidence>
<dbReference type="SUPFAM" id="SSF50891">
    <property type="entry name" value="Cyclophilin-like"/>
    <property type="match status" value="1"/>
</dbReference>
<feature type="domain" description="B box-type" evidence="8">
    <location>
        <begin position="154"/>
        <end position="198"/>
    </location>
</feature>
<dbReference type="InterPro" id="IPR000315">
    <property type="entry name" value="Znf_B-box"/>
</dbReference>
<dbReference type="GO" id="GO:0003755">
    <property type="term" value="F:peptidyl-prolyl cis-trans isomerase activity"/>
    <property type="evidence" value="ECO:0007669"/>
    <property type="project" value="InterPro"/>
</dbReference>
<gene>
    <name evidence="9" type="ORF">KUF71_005071</name>
</gene>
<reference evidence="9" key="2">
    <citation type="journal article" date="2023" name="BMC Genomics">
        <title>Pest status, molecular evolution, and epigenetic factors derived from the genome assembly of Frankliniella fusca, a thysanopteran phytovirus vector.</title>
        <authorList>
            <person name="Catto M.A."/>
            <person name="Labadie P.E."/>
            <person name="Jacobson A.L."/>
            <person name="Kennedy G.G."/>
            <person name="Srinivasan R."/>
            <person name="Hunt B.G."/>
        </authorList>
    </citation>
    <scope>NUCLEOTIDE SEQUENCE</scope>
    <source>
        <strain evidence="9">PL_HMW_Pooled</strain>
    </source>
</reference>
<dbReference type="PROSITE" id="PS50119">
    <property type="entry name" value="ZF_BBOX"/>
    <property type="match status" value="1"/>
</dbReference>
<dbReference type="EMBL" id="JAHWGI010001411">
    <property type="protein sequence ID" value="KAK3930337.1"/>
    <property type="molecule type" value="Genomic_DNA"/>
</dbReference>
<dbReference type="GO" id="GO:0005737">
    <property type="term" value="C:cytoplasm"/>
    <property type="evidence" value="ECO:0007669"/>
    <property type="project" value="TreeGrafter"/>
</dbReference>
<accession>A0AAE1LU06</accession>
<keyword evidence="1" id="KW-0479">Metal-binding</keyword>
<dbReference type="InterPro" id="IPR002130">
    <property type="entry name" value="Cyclophilin-type_PPIase_dom"/>
</dbReference>
<dbReference type="Gene3D" id="3.30.160.60">
    <property type="entry name" value="Classic Zinc Finger"/>
    <property type="match status" value="1"/>
</dbReference>
<dbReference type="InterPro" id="IPR013083">
    <property type="entry name" value="Znf_RING/FYVE/PHD"/>
</dbReference>
<dbReference type="SUPFAM" id="SSF57850">
    <property type="entry name" value="RING/U-box"/>
    <property type="match status" value="1"/>
</dbReference>
<dbReference type="InterPro" id="IPR001841">
    <property type="entry name" value="Znf_RING"/>
</dbReference>
<evidence type="ECO:0000259" key="6">
    <source>
        <dbReference type="PROSITE" id="PS50072"/>
    </source>
</evidence>
<dbReference type="PANTHER" id="PTHR11071">
    <property type="entry name" value="PEPTIDYL-PROLYL CIS-TRANS ISOMERASE"/>
    <property type="match status" value="1"/>
</dbReference>
<dbReference type="InterPro" id="IPR017907">
    <property type="entry name" value="Znf_RING_CS"/>
</dbReference>
<dbReference type="Pfam" id="PF00643">
    <property type="entry name" value="zf-B_box"/>
    <property type="match status" value="1"/>
</dbReference>
<dbReference type="Gene3D" id="2.40.100.10">
    <property type="entry name" value="Cyclophilin-like"/>
    <property type="match status" value="1"/>
</dbReference>
<dbReference type="GO" id="GO:0008270">
    <property type="term" value="F:zinc ion binding"/>
    <property type="evidence" value="ECO:0007669"/>
    <property type="project" value="UniProtKB-KW"/>
</dbReference>
<keyword evidence="10" id="KW-1185">Reference proteome</keyword>
<keyword evidence="2 4" id="KW-0863">Zinc-finger</keyword>
<evidence type="ECO:0000256" key="3">
    <source>
        <dbReference type="ARBA" id="ARBA00022833"/>
    </source>
</evidence>
<dbReference type="PROSITE" id="PS00518">
    <property type="entry name" value="ZF_RING_1"/>
    <property type="match status" value="1"/>
</dbReference>
<dbReference type="AlphaFoldDB" id="A0AAE1LU06"/>
<evidence type="ECO:0000256" key="1">
    <source>
        <dbReference type="ARBA" id="ARBA00022723"/>
    </source>
</evidence>
<organism evidence="9 10">
    <name type="scientific">Frankliniella fusca</name>
    <dbReference type="NCBI Taxonomy" id="407009"/>
    <lineage>
        <taxon>Eukaryota</taxon>
        <taxon>Metazoa</taxon>
        <taxon>Ecdysozoa</taxon>
        <taxon>Arthropoda</taxon>
        <taxon>Hexapoda</taxon>
        <taxon>Insecta</taxon>
        <taxon>Pterygota</taxon>
        <taxon>Neoptera</taxon>
        <taxon>Paraneoptera</taxon>
        <taxon>Thysanoptera</taxon>
        <taxon>Terebrantia</taxon>
        <taxon>Thripoidea</taxon>
        <taxon>Thripidae</taxon>
        <taxon>Frankliniella</taxon>
    </lineage>
</organism>
<dbReference type="GO" id="GO:0006457">
    <property type="term" value="P:protein folding"/>
    <property type="evidence" value="ECO:0007669"/>
    <property type="project" value="TreeGrafter"/>
</dbReference>
<keyword evidence="9" id="KW-0413">Isomerase</keyword>
<dbReference type="PROSITE" id="PS50089">
    <property type="entry name" value="ZF_RING_2"/>
    <property type="match status" value="1"/>
</dbReference>
<protein>
    <submittedName>
        <fullName evidence="9">Peptidyl-prolyl cis-trans isomerase E</fullName>
    </submittedName>
</protein>
<evidence type="ECO:0000256" key="5">
    <source>
        <dbReference type="SAM" id="MobiDB-lite"/>
    </source>
</evidence>
<evidence type="ECO:0000313" key="10">
    <source>
        <dbReference type="Proteomes" id="UP001219518"/>
    </source>
</evidence>
<reference evidence="9" key="1">
    <citation type="submission" date="2021-07" db="EMBL/GenBank/DDBJ databases">
        <authorList>
            <person name="Catto M.A."/>
            <person name="Jacobson A."/>
            <person name="Kennedy G."/>
            <person name="Labadie P."/>
            <person name="Hunt B.G."/>
            <person name="Srinivasan R."/>
        </authorList>
    </citation>
    <scope>NUCLEOTIDE SEQUENCE</scope>
    <source>
        <strain evidence="9">PL_HMW_Pooled</strain>
        <tissue evidence="9">Head</tissue>
    </source>
</reference>
<dbReference type="GO" id="GO:0016018">
    <property type="term" value="F:cyclosporin A binding"/>
    <property type="evidence" value="ECO:0007669"/>
    <property type="project" value="TreeGrafter"/>
</dbReference>
<evidence type="ECO:0000259" key="8">
    <source>
        <dbReference type="PROSITE" id="PS50119"/>
    </source>
</evidence>
<evidence type="ECO:0000256" key="4">
    <source>
        <dbReference type="PROSITE-ProRule" id="PRU00024"/>
    </source>
</evidence>
<dbReference type="PROSITE" id="PS50072">
    <property type="entry name" value="CSA_PPIASE_2"/>
    <property type="match status" value="1"/>
</dbReference>
<sequence>MSPNTARKAVADECGGIWGATEPEPSRCHQSNKMPDYDPDNLSKIEALVLCGQCKSPYDDATHLPKDLACKHTFCLECILSGLGKATKGSSVRLGEIFCDLCWKLTELTEKGPQALETNEPKLALVKLYTQLKDGSSMSNGDIPNGVSSIHEASPYQSCALHQGSPLQLWCIDCETSLCAQCQATMHSDPMLHRIWTLEQAKERIVKEAFNEISLMRSMDDNIRQLAKRQRQFLILIRDACTALTTEVQSFLDSEWNVDPTADVRNALPPLQLALMESKSPSDVREILAVILLKKQALEVKCQENIIQCQLNDLIGHSDRIFDFESLRQTVASILSNEKEIKPMSLQQPHPDPILLLTNYCMSQLFSRVHQSQRATGDNTLLNHNMQRQLVITPSEVPVEPTPPPIQTPPQPQPSLIQPVNEASETFNDSVINQVEYSHPNQPTVSVPFDNEVDSQASRATTPTDTNVSTSSSLNNFSPPPATTAQIVQMQSANVPEREEMLAPIIHPPVRPVPNRSPANVSPRYFFHISINGVPKGQIIIETRPDVAPKMCRNFDRLTTADRRASYKNCSFFQCWKEESVITGDYEFNTGRGGKSIYEEGYFQPDETRLPAIRGAVGMRRQQKKHDYFGYVGSQFRIILQEMQGFTGIFGHVVEGIEIVDLIASFGDQTGKPVKPVTITRCGKYAT</sequence>
<dbReference type="InterPro" id="IPR029000">
    <property type="entry name" value="Cyclophilin-like_dom_sf"/>
</dbReference>
<proteinExistence type="predicted"/>
<dbReference type="SUPFAM" id="SSF57845">
    <property type="entry name" value="B-box zinc-binding domain"/>
    <property type="match status" value="1"/>
</dbReference>
<feature type="compositionally biased region" description="Pro residues" evidence="5">
    <location>
        <begin position="400"/>
        <end position="413"/>
    </location>
</feature>
<comment type="caution">
    <text evidence="9">The sequence shown here is derived from an EMBL/GenBank/DDBJ whole genome shotgun (WGS) entry which is preliminary data.</text>
</comment>
<dbReference type="PANTHER" id="PTHR11071:SF577">
    <property type="entry name" value="PEPTIDYL-PROLYL CIS-TRANS ISOMERASE"/>
    <property type="match status" value="1"/>
</dbReference>
<feature type="domain" description="PPIase cyclophilin-type" evidence="6">
    <location>
        <begin position="526"/>
        <end position="684"/>
    </location>
</feature>
<feature type="region of interest" description="Disordered" evidence="5">
    <location>
        <begin position="396"/>
        <end position="418"/>
    </location>
</feature>
<name>A0AAE1LU06_9NEOP</name>
<feature type="domain" description="RING-type" evidence="7">
    <location>
        <begin position="51"/>
        <end position="102"/>
    </location>
</feature>
<feature type="region of interest" description="Disordered" evidence="5">
    <location>
        <begin position="455"/>
        <end position="482"/>
    </location>
</feature>
<evidence type="ECO:0000313" key="9">
    <source>
        <dbReference type="EMBL" id="KAK3930337.1"/>
    </source>
</evidence>
<dbReference type="Gene3D" id="3.30.40.10">
    <property type="entry name" value="Zinc/RING finger domain, C3HC4 (zinc finger)"/>
    <property type="match status" value="1"/>
</dbReference>
<dbReference type="Pfam" id="PF00160">
    <property type="entry name" value="Pro_isomerase"/>
    <property type="match status" value="1"/>
</dbReference>
<evidence type="ECO:0000256" key="2">
    <source>
        <dbReference type="ARBA" id="ARBA00022771"/>
    </source>
</evidence>
<keyword evidence="3" id="KW-0862">Zinc</keyword>